<keyword evidence="6" id="KW-0472">Membrane</keyword>
<keyword evidence="2" id="KW-0964">Secreted</keyword>
<dbReference type="InterPro" id="IPR019931">
    <property type="entry name" value="LPXTG_anchor"/>
</dbReference>
<feature type="signal peptide" evidence="7">
    <location>
        <begin position="1"/>
        <end position="29"/>
    </location>
</feature>
<feature type="transmembrane region" description="Helical" evidence="6">
    <location>
        <begin position="347"/>
        <end position="368"/>
    </location>
</feature>
<feature type="compositionally biased region" description="Basic and acidic residues" evidence="5">
    <location>
        <begin position="48"/>
        <end position="79"/>
    </location>
</feature>
<dbReference type="Proteomes" id="UP001589718">
    <property type="component" value="Unassembled WGS sequence"/>
</dbReference>
<evidence type="ECO:0000313" key="9">
    <source>
        <dbReference type="EMBL" id="MFB9522143.1"/>
    </source>
</evidence>
<dbReference type="PROSITE" id="PS50847">
    <property type="entry name" value="GRAM_POS_ANCHORING"/>
    <property type="match status" value="1"/>
</dbReference>
<keyword evidence="10" id="KW-1185">Reference proteome</keyword>
<feature type="domain" description="Gram-positive cocci surface proteins LPxTG" evidence="8">
    <location>
        <begin position="338"/>
        <end position="375"/>
    </location>
</feature>
<evidence type="ECO:0000256" key="7">
    <source>
        <dbReference type="SAM" id="SignalP"/>
    </source>
</evidence>
<dbReference type="RefSeq" id="WP_345228888.1">
    <property type="nucleotide sequence ID" value="NZ_BAAAXE010000015.1"/>
</dbReference>
<evidence type="ECO:0000259" key="8">
    <source>
        <dbReference type="PROSITE" id="PS50847"/>
    </source>
</evidence>
<organism evidence="9 10">
    <name type="scientific">Streptomyces cremeus</name>
    <dbReference type="NCBI Taxonomy" id="66881"/>
    <lineage>
        <taxon>Bacteria</taxon>
        <taxon>Bacillati</taxon>
        <taxon>Actinomycetota</taxon>
        <taxon>Actinomycetes</taxon>
        <taxon>Kitasatosporales</taxon>
        <taxon>Streptomycetaceae</taxon>
        <taxon>Streptomyces</taxon>
    </lineage>
</organism>
<evidence type="ECO:0000256" key="5">
    <source>
        <dbReference type="SAM" id="MobiDB-lite"/>
    </source>
</evidence>
<accession>A0ABV5PHA1</accession>
<evidence type="ECO:0000256" key="2">
    <source>
        <dbReference type="ARBA" id="ARBA00022525"/>
    </source>
</evidence>
<evidence type="ECO:0000313" key="10">
    <source>
        <dbReference type="Proteomes" id="UP001589718"/>
    </source>
</evidence>
<dbReference type="EMBL" id="JBHMCR010000009">
    <property type="protein sequence ID" value="MFB9522143.1"/>
    <property type="molecule type" value="Genomic_DNA"/>
</dbReference>
<feature type="region of interest" description="Disordered" evidence="5">
    <location>
        <begin position="277"/>
        <end position="340"/>
    </location>
</feature>
<gene>
    <name evidence="9" type="ORF">ACFFTU_19540</name>
</gene>
<keyword evidence="4" id="KW-0572">Peptidoglycan-anchor</keyword>
<feature type="compositionally biased region" description="Basic and acidic residues" evidence="5">
    <location>
        <begin position="88"/>
        <end position="106"/>
    </location>
</feature>
<proteinExistence type="predicted"/>
<evidence type="ECO:0000256" key="1">
    <source>
        <dbReference type="ARBA" id="ARBA00022512"/>
    </source>
</evidence>
<evidence type="ECO:0000256" key="4">
    <source>
        <dbReference type="ARBA" id="ARBA00023088"/>
    </source>
</evidence>
<keyword evidence="6" id="KW-0812">Transmembrane</keyword>
<comment type="caution">
    <text evidence="9">The sequence shown here is derived from an EMBL/GenBank/DDBJ whole genome shotgun (WGS) entry which is preliminary data.</text>
</comment>
<keyword evidence="1" id="KW-0134">Cell wall</keyword>
<keyword evidence="3 7" id="KW-0732">Signal</keyword>
<keyword evidence="6" id="KW-1133">Transmembrane helix</keyword>
<dbReference type="NCBIfam" id="TIGR01167">
    <property type="entry name" value="LPXTG_anchor"/>
    <property type="match status" value="1"/>
</dbReference>
<protein>
    <submittedName>
        <fullName evidence="9">LAETG motif-containing sortase-dependent surface protein</fullName>
    </submittedName>
</protein>
<reference evidence="9 10" key="1">
    <citation type="submission" date="2024-09" db="EMBL/GenBank/DDBJ databases">
        <authorList>
            <person name="Sun Q."/>
            <person name="Mori K."/>
        </authorList>
    </citation>
    <scope>NUCLEOTIDE SEQUENCE [LARGE SCALE GENOMIC DNA]</scope>
    <source>
        <strain evidence="9 10">JCM 4362</strain>
    </source>
</reference>
<feature type="region of interest" description="Disordered" evidence="5">
    <location>
        <begin position="29"/>
        <end position="120"/>
    </location>
</feature>
<evidence type="ECO:0000256" key="6">
    <source>
        <dbReference type="SAM" id="Phobius"/>
    </source>
</evidence>
<feature type="chain" id="PRO_5047538038" evidence="7">
    <location>
        <begin position="30"/>
        <end position="375"/>
    </location>
</feature>
<name>A0ABV5PHA1_STRCM</name>
<sequence>MKLRRSLALAAATAVIAPVSLLSATAAFADTPVPGSTPTATPVPGASQDDKKPGDVTGEKPADKPGDKPADKPGDKPADKPGGVTGEKPADKPGDKPGDKPDDKPAPGEGDEEGVPEMPPYCEEIDEGFVEEALDAKISGLPGKIVAGSGWKNFSLQLSNVSKTDLKEVAFWAEVENYELDEDKFLSKFVTLQFKEPESGKWIGIGDKDLAGDYFWGVENIRPNQFVKIDLRVGIDKNAPAGDSYTFGTGAYLANVKGKECIAENYGAEVAFAVLKPGTDPGKEEEAKPVEPGEKPGKPGNPGDKPGKPGKPGQKPGKPGPDHKPQGDVQKFPVTGNLAETGASSQLPMFALAGGAAVALGVGAMFVVRRKKAQA</sequence>
<feature type="compositionally biased region" description="Basic and acidic residues" evidence="5">
    <location>
        <begin position="281"/>
        <end position="297"/>
    </location>
</feature>
<dbReference type="NCBIfam" id="NF041528">
    <property type="entry name" value="strep_LAETG"/>
    <property type="match status" value="1"/>
</dbReference>
<evidence type="ECO:0000256" key="3">
    <source>
        <dbReference type="ARBA" id="ARBA00022729"/>
    </source>
</evidence>